<dbReference type="RefSeq" id="WP_005946657.1">
    <property type="nucleotide sequence ID" value="NZ_CP136423.1"/>
</dbReference>
<dbReference type="PANTHER" id="PTHR43191">
    <property type="entry name" value="RRNA METHYLTRANSFERASE 3"/>
    <property type="match status" value="1"/>
</dbReference>
<reference evidence="5 6" key="2">
    <citation type="submission" date="2009-02" db="EMBL/GenBank/DDBJ databases">
        <title>Draft genome sequence of Blautia hydrogenotrophica DSM 10507 (Ruminococcus hydrogenotrophicus DSM 10507).</title>
        <authorList>
            <person name="Sudarsanam P."/>
            <person name="Ley R."/>
            <person name="Guruge J."/>
            <person name="Turnbaugh P.J."/>
            <person name="Mahowald M."/>
            <person name="Liep D."/>
            <person name="Gordon J."/>
        </authorList>
    </citation>
    <scope>NUCLEOTIDE SEQUENCE [LARGE SCALE GENOMIC DNA]</scope>
    <source>
        <strain evidence="6">DSM 10507 / JCM 14656 / S5a33</strain>
    </source>
</reference>
<gene>
    <name evidence="5" type="ORF">RUMHYD_00961</name>
</gene>
<dbReference type="SUPFAM" id="SSF75217">
    <property type="entry name" value="alpha/beta knot"/>
    <property type="match status" value="1"/>
</dbReference>
<dbReference type="AlphaFoldDB" id="C0CJG3"/>
<dbReference type="PATRIC" id="fig|476272.21.peg.2307"/>
<dbReference type="InterPro" id="IPR029028">
    <property type="entry name" value="Alpha/beta_knot_MTases"/>
</dbReference>
<dbReference type="InterPro" id="IPR013123">
    <property type="entry name" value="SpoU_subst-bd"/>
</dbReference>
<dbReference type="EMBL" id="ACBZ01000043">
    <property type="protein sequence ID" value="EEG50073.1"/>
    <property type="molecule type" value="Genomic_DNA"/>
</dbReference>
<dbReference type="eggNOG" id="COG0566">
    <property type="taxonomic scope" value="Bacteria"/>
</dbReference>
<evidence type="ECO:0000313" key="6">
    <source>
        <dbReference type="Proteomes" id="UP000003100"/>
    </source>
</evidence>
<keyword evidence="2" id="KW-0489">Methyltransferase</keyword>
<dbReference type="SUPFAM" id="SSF55315">
    <property type="entry name" value="L30e-like"/>
    <property type="match status" value="1"/>
</dbReference>
<dbReference type="InterPro" id="IPR053888">
    <property type="entry name" value="MRM3-like_sub_bind"/>
</dbReference>
<evidence type="ECO:0000259" key="4">
    <source>
        <dbReference type="SMART" id="SM00967"/>
    </source>
</evidence>
<organism evidence="5 6">
    <name type="scientific">Blautia hydrogenotrophica (strain DSM 10507 / JCM 14656 / S5a33)</name>
    <name type="common">Ruminococcus hydrogenotrophicus</name>
    <dbReference type="NCBI Taxonomy" id="476272"/>
    <lineage>
        <taxon>Bacteria</taxon>
        <taxon>Bacillati</taxon>
        <taxon>Bacillota</taxon>
        <taxon>Clostridia</taxon>
        <taxon>Lachnospirales</taxon>
        <taxon>Lachnospiraceae</taxon>
        <taxon>Blautia</taxon>
    </lineage>
</organism>
<evidence type="ECO:0000256" key="3">
    <source>
        <dbReference type="ARBA" id="ARBA00022679"/>
    </source>
</evidence>
<dbReference type="HOGENOM" id="CLU_021322_3_2_9"/>
<dbReference type="GO" id="GO:0006396">
    <property type="term" value="P:RNA processing"/>
    <property type="evidence" value="ECO:0007669"/>
    <property type="project" value="InterPro"/>
</dbReference>
<dbReference type="GO" id="GO:0003723">
    <property type="term" value="F:RNA binding"/>
    <property type="evidence" value="ECO:0007669"/>
    <property type="project" value="InterPro"/>
</dbReference>
<evidence type="ECO:0000256" key="1">
    <source>
        <dbReference type="ARBA" id="ARBA00007228"/>
    </source>
</evidence>
<dbReference type="Gene3D" id="3.40.1280.10">
    <property type="match status" value="1"/>
</dbReference>
<dbReference type="InterPro" id="IPR029064">
    <property type="entry name" value="Ribosomal_eL30-like_sf"/>
</dbReference>
<dbReference type="GO" id="GO:0032259">
    <property type="term" value="P:methylation"/>
    <property type="evidence" value="ECO:0007669"/>
    <property type="project" value="UniProtKB-KW"/>
</dbReference>
<dbReference type="InterPro" id="IPR051259">
    <property type="entry name" value="rRNA_Methyltransferase"/>
</dbReference>
<dbReference type="SMART" id="SM00967">
    <property type="entry name" value="SpoU_sub_bind"/>
    <property type="match status" value="1"/>
</dbReference>
<dbReference type="Pfam" id="PF22435">
    <property type="entry name" value="MRM3-like_sub_bind"/>
    <property type="match status" value="1"/>
</dbReference>
<dbReference type="CDD" id="cd18095">
    <property type="entry name" value="SpoU-like_rRNA-MTase"/>
    <property type="match status" value="1"/>
</dbReference>
<dbReference type="InterPro" id="IPR001537">
    <property type="entry name" value="SpoU_MeTrfase"/>
</dbReference>
<comment type="similarity">
    <text evidence="1">Belongs to the class IV-like SAM-binding methyltransferase superfamily. RNA methyltransferase TrmH family.</text>
</comment>
<reference evidence="5 6" key="1">
    <citation type="submission" date="2009-01" db="EMBL/GenBank/DDBJ databases">
        <authorList>
            <person name="Fulton L."/>
            <person name="Clifton S."/>
            <person name="Fulton B."/>
            <person name="Xu J."/>
            <person name="Minx P."/>
            <person name="Pepin K.H."/>
            <person name="Johnson M."/>
            <person name="Bhonagiri V."/>
            <person name="Nash W.E."/>
            <person name="Mardis E.R."/>
            <person name="Wilson R.K."/>
        </authorList>
    </citation>
    <scope>NUCLEOTIDE SEQUENCE [LARGE SCALE GENOMIC DNA]</scope>
    <source>
        <strain evidence="6">DSM 10507 / JCM 14656 / S5a33</strain>
    </source>
</reference>
<dbReference type="Gene3D" id="3.30.1330.30">
    <property type="match status" value="1"/>
</dbReference>
<sequence>MITSASNGQIKNIIQLQQKTKARRDRGLFVAEGLKMFQEAPDSWIEKVYIADRLYEEQEIQKRLGSLPVEIVDDRIFRQISDTKTPQGILCLLRCPHYRLEKILEKENPLLMVLEDLQDPGNVGTIIRTAEGAGADGILLSKNTVDIFNPKVIRSTMGSIYRMPFVYIENMEEALRLLKKKKVSTYAAHLQGKNTYDGESYLRGTAFFVGNEGNGLSRQLSEKADCWIRIPMEGQVESLNAAMAAGILMYEAGRQRRRRV</sequence>
<dbReference type="GO" id="GO:0005737">
    <property type="term" value="C:cytoplasm"/>
    <property type="evidence" value="ECO:0007669"/>
    <property type="project" value="UniProtKB-ARBA"/>
</dbReference>
<keyword evidence="3" id="KW-0808">Transferase</keyword>
<dbReference type="GO" id="GO:0008173">
    <property type="term" value="F:RNA methyltransferase activity"/>
    <property type="evidence" value="ECO:0007669"/>
    <property type="project" value="InterPro"/>
</dbReference>
<dbReference type="Proteomes" id="UP000003100">
    <property type="component" value="Unassembled WGS sequence"/>
</dbReference>
<proteinExistence type="inferred from homology"/>
<feature type="domain" description="RNA 2-O ribose methyltransferase substrate binding" evidence="4">
    <location>
        <begin position="30"/>
        <end position="99"/>
    </location>
</feature>
<evidence type="ECO:0000256" key="2">
    <source>
        <dbReference type="ARBA" id="ARBA00022603"/>
    </source>
</evidence>
<dbReference type="PANTHER" id="PTHR43191:SF2">
    <property type="entry name" value="RRNA METHYLTRANSFERASE 3, MITOCHONDRIAL"/>
    <property type="match status" value="1"/>
</dbReference>
<keyword evidence="6" id="KW-1185">Reference proteome</keyword>
<name>C0CJG3_BLAHS</name>
<protein>
    <recommendedName>
        <fullName evidence="4">RNA 2-O ribose methyltransferase substrate binding domain-containing protein</fullName>
    </recommendedName>
</protein>
<dbReference type="InterPro" id="IPR029026">
    <property type="entry name" value="tRNA_m1G_MTases_N"/>
</dbReference>
<dbReference type="GeneID" id="86820109"/>
<accession>C0CJG3</accession>
<dbReference type="Pfam" id="PF00588">
    <property type="entry name" value="SpoU_methylase"/>
    <property type="match status" value="1"/>
</dbReference>
<evidence type="ECO:0000313" key="5">
    <source>
        <dbReference type="EMBL" id="EEG50073.1"/>
    </source>
</evidence>
<comment type="caution">
    <text evidence="5">The sequence shown here is derived from an EMBL/GenBank/DDBJ whole genome shotgun (WGS) entry which is preliminary data.</text>
</comment>